<evidence type="ECO:0000256" key="4">
    <source>
        <dbReference type="ARBA" id="ARBA00022927"/>
    </source>
</evidence>
<keyword evidence="6" id="KW-0906">Nuclear pore complex</keyword>
<feature type="region of interest" description="Disordered" evidence="8">
    <location>
        <begin position="253"/>
        <end position="273"/>
    </location>
</feature>
<dbReference type="Pfam" id="PF15967">
    <property type="entry name" value="Nucleoporin_FG2"/>
    <property type="match status" value="1"/>
</dbReference>
<evidence type="ECO:0000256" key="3">
    <source>
        <dbReference type="ARBA" id="ARBA00022816"/>
    </source>
</evidence>
<keyword evidence="2" id="KW-0813">Transport</keyword>
<keyword evidence="3" id="KW-0509">mRNA transport</keyword>
<feature type="compositionally biased region" description="Low complexity" evidence="8">
    <location>
        <begin position="261"/>
        <end position="271"/>
    </location>
</feature>
<dbReference type="PANTHER" id="PTHR13437">
    <property type="entry name" value="NUCLEOPORIN P58/P45 NUCLEOPORIN-LIKE PROTEIN 1"/>
    <property type="match status" value="1"/>
</dbReference>
<name>A0A430Q6H4_SCHBO</name>
<evidence type="ECO:0000256" key="6">
    <source>
        <dbReference type="ARBA" id="ARBA00023132"/>
    </source>
</evidence>
<accession>A0A430Q6H4</accession>
<gene>
    <name evidence="9" type="ORF">DC041_0006268</name>
</gene>
<dbReference type="InterPro" id="IPR024882">
    <property type="entry name" value="NUP58/p45/49"/>
</dbReference>
<dbReference type="AlphaFoldDB" id="A0A430Q6H4"/>
<dbReference type="STRING" id="6184.A0A430Q6H4"/>
<dbReference type="GO" id="GO:0008139">
    <property type="term" value="F:nuclear localization sequence binding"/>
    <property type="evidence" value="ECO:0007669"/>
    <property type="project" value="InterPro"/>
</dbReference>
<keyword evidence="4" id="KW-0653">Protein transport</keyword>
<sequence length="357" mass="39401">MTWILWFRLSFDSIIMNRGLTDATIKNHLQAKDLVVCNEISTSLDEFKKFLTQQKKYREELAGLSYCELITLRDDLKTVSQQVSSSISSLRHTSTAISRLKTDVLKEEKNAGIAHKTSEHGLSIKNDNNELTSYFMKKISEFDTRIRLYKHELEVFEENVYSQPLTPMTPRDLLNILHLIDHDFINLAAQLYTIHENIKAIKSNYLKKYRMCYGSARNPFGDNDDLHFKSQIEVDNLFGTGLSKGKIGSSFSTPYGPSPFPTSETPTTSNSIGSVEKTSIIPSAPSTTTSSSVLSNQQFGIASSFQPASSVLSQIGSLTGGAPALNSTVTTGLVKPAFGFQSPLTTSTTSSVGKIGL</sequence>
<evidence type="ECO:0000256" key="8">
    <source>
        <dbReference type="SAM" id="MobiDB-lite"/>
    </source>
</evidence>
<evidence type="ECO:0000256" key="1">
    <source>
        <dbReference type="ARBA" id="ARBA00004567"/>
    </source>
</evidence>
<evidence type="ECO:0000313" key="10">
    <source>
        <dbReference type="Proteomes" id="UP000290809"/>
    </source>
</evidence>
<evidence type="ECO:0000256" key="5">
    <source>
        <dbReference type="ARBA" id="ARBA00023010"/>
    </source>
</evidence>
<keyword evidence="5" id="KW-0811">Translocation</keyword>
<comment type="caution">
    <text evidence="9">The sequence shown here is derived from an EMBL/GenBank/DDBJ whole genome shotgun (WGS) entry which is preliminary data.</text>
</comment>
<dbReference type="PANTHER" id="PTHR13437:SF2">
    <property type="entry name" value="NUCLEOPORIN P58_P45"/>
    <property type="match status" value="1"/>
</dbReference>
<evidence type="ECO:0000256" key="2">
    <source>
        <dbReference type="ARBA" id="ARBA00022448"/>
    </source>
</evidence>
<dbReference type="EMBL" id="QMKO01002517">
    <property type="protein sequence ID" value="RTG83264.1"/>
    <property type="molecule type" value="Genomic_DNA"/>
</dbReference>
<dbReference type="GO" id="GO:0015031">
    <property type="term" value="P:protein transport"/>
    <property type="evidence" value="ECO:0007669"/>
    <property type="project" value="UniProtKB-KW"/>
</dbReference>
<proteinExistence type="predicted"/>
<comment type="subcellular location">
    <subcellularLocation>
        <location evidence="1">Nucleus</location>
        <location evidence="1">Nuclear pore complex</location>
    </subcellularLocation>
</comment>
<dbReference type="Gene3D" id="6.10.140.1350">
    <property type="match status" value="1"/>
</dbReference>
<dbReference type="GO" id="GO:0051028">
    <property type="term" value="P:mRNA transport"/>
    <property type="evidence" value="ECO:0007669"/>
    <property type="project" value="UniProtKB-KW"/>
</dbReference>
<organism evidence="9 10">
    <name type="scientific">Schistosoma bovis</name>
    <name type="common">Blood fluke</name>
    <dbReference type="NCBI Taxonomy" id="6184"/>
    <lineage>
        <taxon>Eukaryota</taxon>
        <taxon>Metazoa</taxon>
        <taxon>Spiralia</taxon>
        <taxon>Lophotrochozoa</taxon>
        <taxon>Platyhelminthes</taxon>
        <taxon>Trematoda</taxon>
        <taxon>Digenea</taxon>
        <taxon>Strigeidida</taxon>
        <taxon>Schistosomatoidea</taxon>
        <taxon>Schistosomatidae</taxon>
        <taxon>Schistosoma</taxon>
    </lineage>
</organism>
<dbReference type="Proteomes" id="UP000290809">
    <property type="component" value="Unassembled WGS sequence"/>
</dbReference>
<evidence type="ECO:0000313" key="9">
    <source>
        <dbReference type="EMBL" id="RTG83264.1"/>
    </source>
</evidence>
<protein>
    <submittedName>
        <fullName evidence="9">Nucleoporin p58/p45</fullName>
    </submittedName>
</protein>
<reference evidence="9 10" key="1">
    <citation type="journal article" date="2019" name="PLoS Pathog.">
        <title>Genome sequence of the bovine parasite Schistosoma bovis Tanzania.</title>
        <authorList>
            <person name="Oey H."/>
            <person name="Zakrzewski M."/>
            <person name="Gobert G."/>
            <person name="Gravermann K."/>
            <person name="Stoye J."/>
            <person name="Jones M."/>
            <person name="Mcmanus D."/>
            <person name="Krause L."/>
        </authorList>
    </citation>
    <scope>NUCLEOTIDE SEQUENCE [LARGE SCALE GENOMIC DNA]</scope>
    <source>
        <strain evidence="9 10">TAN1997</strain>
    </source>
</reference>
<dbReference type="GO" id="GO:0017056">
    <property type="term" value="F:structural constituent of nuclear pore"/>
    <property type="evidence" value="ECO:0007669"/>
    <property type="project" value="InterPro"/>
</dbReference>
<keyword evidence="10" id="KW-1185">Reference proteome</keyword>
<evidence type="ECO:0000256" key="7">
    <source>
        <dbReference type="ARBA" id="ARBA00023242"/>
    </source>
</evidence>
<keyword evidence="7" id="KW-0539">Nucleus</keyword>
<dbReference type="GO" id="GO:0005643">
    <property type="term" value="C:nuclear pore"/>
    <property type="evidence" value="ECO:0007669"/>
    <property type="project" value="UniProtKB-SubCell"/>
</dbReference>